<name>A0ABY4K643_9FLAO</name>
<organism evidence="1 2">
    <name type="scientific">Chryseobacterium nepalense</name>
    <dbReference type="NCBI Taxonomy" id="1854498"/>
    <lineage>
        <taxon>Bacteria</taxon>
        <taxon>Pseudomonadati</taxon>
        <taxon>Bacteroidota</taxon>
        <taxon>Flavobacteriia</taxon>
        <taxon>Flavobacteriales</taxon>
        <taxon>Weeksellaceae</taxon>
        <taxon>Chryseobacterium group</taxon>
        <taxon>Chryseobacterium</taxon>
    </lineage>
</organism>
<dbReference type="EMBL" id="CP096203">
    <property type="protein sequence ID" value="UPQ76262.1"/>
    <property type="molecule type" value="Genomic_DNA"/>
</dbReference>
<dbReference type="Proteomes" id="UP000830552">
    <property type="component" value="Chromosome"/>
</dbReference>
<accession>A0ABY4K643</accession>
<gene>
    <name evidence="1" type="ORF">M0D58_01650</name>
</gene>
<dbReference type="RefSeq" id="WP_248393069.1">
    <property type="nucleotide sequence ID" value="NZ_CP096203.1"/>
</dbReference>
<sequence length="52" mass="5728">MKLISVPELFLQPVFLSIGFLENGSAAFAFTDLLSIQCKDGCLSIQFFISKV</sequence>
<keyword evidence="2" id="KW-1185">Reference proteome</keyword>
<protein>
    <submittedName>
        <fullName evidence="1">Uncharacterized protein</fullName>
    </submittedName>
</protein>
<evidence type="ECO:0000313" key="2">
    <source>
        <dbReference type="Proteomes" id="UP000830552"/>
    </source>
</evidence>
<reference evidence="1" key="1">
    <citation type="submission" date="2022-04" db="EMBL/GenBank/DDBJ databases">
        <title>Evolutionary, genomic, and biogeographic characterization of Chryseobacterium nepalense represented by a plastic-degrading bacterium AC3.</title>
        <authorList>
            <person name="Yin Z."/>
            <person name="Liu X."/>
            <person name="Wang D."/>
            <person name="Xie Z."/>
        </authorList>
    </citation>
    <scope>NUCLEOTIDE SEQUENCE</scope>
    <source>
        <strain evidence="1">AC3</strain>
    </source>
</reference>
<evidence type="ECO:0000313" key="1">
    <source>
        <dbReference type="EMBL" id="UPQ76262.1"/>
    </source>
</evidence>
<proteinExistence type="predicted"/>